<evidence type="ECO:0000256" key="14">
    <source>
        <dbReference type="ARBA" id="ARBA00022840"/>
    </source>
</evidence>
<feature type="signal peptide" evidence="22">
    <location>
        <begin position="1"/>
        <end position="23"/>
    </location>
</feature>
<dbReference type="Proteomes" id="UP000028999">
    <property type="component" value="Unassembled WGS sequence"/>
</dbReference>
<dbReference type="PROSITE" id="PS00108">
    <property type="entry name" value="PROTEIN_KINASE_ST"/>
    <property type="match status" value="1"/>
</dbReference>
<keyword evidence="6" id="KW-0597">Phosphoprotein</keyword>
<evidence type="ECO:0000256" key="3">
    <source>
        <dbReference type="ARBA" id="ARBA00012513"/>
    </source>
</evidence>
<dbReference type="Gramene" id="CDY50061">
    <property type="protein sequence ID" value="CDY50061"/>
    <property type="gene ID" value="GSBRNA2T00095823001"/>
</dbReference>
<dbReference type="SUPFAM" id="SSF52058">
    <property type="entry name" value="L domain-like"/>
    <property type="match status" value="1"/>
</dbReference>
<dbReference type="SUPFAM" id="SSF56112">
    <property type="entry name" value="Protein kinase-like (PK-like)"/>
    <property type="match status" value="1"/>
</dbReference>
<reference evidence="24 25" key="1">
    <citation type="journal article" date="2014" name="Science">
        <title>Plant genetics. Early allopolyploid evolution in the post-Neolithic Brassica napus oilseed genome.</title>
        <authorList>
            <person name="Chalhoub B."/>
            <person name="Denoeud F."/>
            <person name="Liu S."/>
            <person name="Parkin I.A."/>
            <person name="Tang H."/>
            <person name="Wang X."/>
            <person name="Chiquet J."/>
            <person name="Belcram H."/>
            <person name="Tong C."/>
            <person name="Samans B."/>
            <person name="Correa M."/>
            <person name="Da Silva C."/>
            <person name="Just J."/>
            <person name="Falentin C."/>
            <person name="Koh C.S."/>
            <person name="Le Clainche I."/>
            <person name="Bernard M."/>
            <person name="Bento P."/>
            <person name="Noel B."/>
            <person name="Labadie K."/>
            <person name="Alberti A."/>
            <person name="Charles M."/>
            <person name="Arnaud D."/>
            <person name="Guo H."/>
            <person name="Daviaud C."/>
            <person name="Alamery S."/>
            <person name="Jabbari K."/>
            <person name="Zhao M."/>
            <person name="Edger P.P."/>
            <person name="Chelaifa H."/>
            <person name="Tack D."/>
            <person name="Lassalle G."/>
            <person name="Mestiri I."/>
            <person name="Schnel N."/>
            <person name="Le Paslier M.C."/>
            <person name="Fan G."/>
            <person name="Renault V."/>
            <person name="Bayer P.E."/>
            <person name="Golicz A.A."/>
            <person name="Manoli S."/>
            <person name="Lee T.H."/>
            <person name="Thi V.H."/>
            <person name="Chalabi S."/>
            <person name="Hu Q."/>
            <person name="Fan C."/>
            <person name="Tollenaere R."/>
            <person name="Lu Y."/>
            <person name="Battail C."/>
            <person name="Shen J."/>
            <person name="Sidebottom C.H."/>
            <person name="Wang X."/>
            <person name="Canaguier A."/>
            <person name="Chauveau A."/>
            <person name="Berard A."/>
            <person name="Deniot G."/>
            <person name="Guan M."/>
            <person name="Liu Z."/>
            <person name="Sun F."/>
            <person name="Lim Y.P."/>
            <person name="Lyons E."/>
            <person name="Town C.D."/>
            <person name="Bancroft I."/>
            <person name="Wang X."/>
            <person name="Meng J."/>
            <person name="Ma J."/>
            <person name="Pires J.C."/>
            <person name="King G.J."/>
            <person name="Brunel D."/>
            <person name="Delourme R."/>
            <person name="Renard M."/>
            <person name="Aury J.M."/>
            <person name="Adams K.L."/>
            <person name="Batley J."/>
            <person name="Snowdon R.J."/>
            <person name="Tost J."/>
            <person name="Edwards D."/>
            <person name="Zhou Y."/>
            <person name="Hua W."/>
            <person name="Sharpe A.G."/>
            <person name="Paterson A.H."/>
            <person name="Guan C."/>
            <person name="Wincker P."/>
        </authorList>
    </citation>
    <scope>NUCLEOTIDE SEQUENCE [LARGE SCALE GENOMIC DNA]</scope>
    <source>
        <strain evidence="25">cv. Darmor-bzh</strain>
    </source>
</reference>
<dbReference type="SMART" id="SM00365">
    <property type="entry name" value="LRR_SD22"/>
    <property type="match status" value="4"/>
</dbReference>
<evidence type="ECO:0000256" key="17">
    <source>
        <dbReference type="ARBA" id="ARBA00023180"/>
    </source>
</evidence>
<keyword evidence="4" id="KW-1003">Cell membrane</keyword>
<keyword evidence="5" id="KW-0723">Serine/threonine-protein kinase</keyword>
<evidence type="ECO:0000256" key="6">
    <source>
        <dbReference type="ARBA" id="ARBA00022553"/>
    </source>
</evidence>
<dbReference type="FunFam" id="3.30.200.20:FF:000687">
    <property type="entry name" value="LRR receptor-like serine/threonine-protein kinase GSO1"/>
    <property type="match status" value="1"/>
</dbReference>
<dbReference type="SUPFAM" id="SSF52047">
    <property type="entry name" value="RNI-like"/>
    <property type="match status" value="1"/>
</dbReference>
<dbReference type="GO" id="GO:0005886">
    <property type="term" value="C:plasma membrane"/>
    <property type="evidence" value="ECO:0007669"/>
    <property type="project" value="UniProtKB-SubCell"/>
</dbReference>
<evidence type="ECO:0000313" key="24">
    <source>
        <dbReference type="EMBL" id="CDY50061.1"/>
    </source>
</evidence>
<dbReference type="OMA" id="NPNFCTW"/>
<keyword evidence="7" id="KW-0433">Leucine-rich repeat</keyword>
<dbReference type="STRING" id="3708.A0A078IJC1"/>
<dbReference type="PANTHER" id="PTHR48056:SF57">
    <property type="entry name" value="LEUCINE-RICH REPEAT-CONTAINING N-TERMINAL PLANT-TYPE DOMAIN-CONTAINING PROTEIN"/>
    <property type="match status" value="1"/>
</dbReference>
<feature type="domain" description="Protein kinase" evidence="23">
    <location>
        <begin position="606"/>
        <end position="895"/>
    </location>
</feature>
<evidence type="ECO:0000256" key="2">
    <source>
        <dbReference type="ARBA" id="ARBA00008684"/>
    </source>
</evidence>
<organism evidence="24 25">
    <name type="scientific">Brassica napus</name>
    <name type="common">Rape</name>
    <dbReference type="NCBI Taxonomy" id="3708"/>
    <lineage>
        <taxon>Eukaryota</taxon>
        <taxon>Viridiplantae</taxon>
        <taxon>Streptophyta</taxon>
        <taxon>Embryophyta</taxon>
        <taxon>Tracheophyta</taxon>
        <taxon>Spermatophyta</taxon>
        <taxon>Magnoliopsida</taxon>
        <taxon>eudicotyledons</taxon>
        <taxon>Gunneridae</taxon>
        <taxon>Pentapetalae</taxon>
        <taxon>rosids</taxon>
        <taxon>malvids</taxon>
        <taxon>Brassicales</taxon>
        <taxon>Brassicaceae</taxon>
        <taxon>Brassiceae</taxon>
        <taxon>Brassica</taxon>
    </lineage>
</organism>
<dbReference type="InterPro" id="IPR032675">
    <property type="entry name" value="LRR_dom_sf"/>
</dbReference>
<dbReference type="SMART" id="SM00369">
    <property type="entry name" value="LRR_TYP"/>
    <property type="match status" value="9"/>
</dbReference>
<comment type="catalytic activity">
    <reaction evidence="19">
        <text>L-seryl-[protein] + ATP = O-phospho-L-seryl-[protein] + ADP + H(+)</text>
        <dbReference type="Rhea" id="RHEA:17989"/>
        <dbReference type="Rhea" id="RHEA-COMP:9863"/>
        <dbReference type="Rhea" id="RHEA-COMP:11604"/>
        <dbReference type="ChEBI" id="CHEBI:15378"/>
        <dbReference type="ChEBI" id="CHEBI:29999"/>
        <dbReference type="ChEBI" id="CHEBI:30616"/>
        <dbReference type="ChEBI" id="CHEBI:83421"/>
        <dbReference type="ChEBI" id="CHEBI:456216"/>
        <dbReference type="EC" id="2.7.11.1"/>
    </reaction>
</comment>
<dbReference type="InterPro" id="IPR008271">
    <property type="entry name" value="Ser/Thr_kinase_AS"/>
</dbReference>
<evidence type="ECO:0000256" key="21">
    <source>
        <dbReference type="SAM" id="Phobius"/>
    </source>
</evidence>
<sequence>MQTLHTLILVMFILCSSLGSILAQTGPTNDLQNLLEAKKSFVTNPGEDDPLPQWNSVNINYCSWTGVTCEDTGLFRVVALNLSGLGLTGSISPSFGRLANLQMLALASCRLTGPVPSQLGQLARVQSLILQDNNLEGPIPAELANCSDLTVFTAAANRLNGTIPAELGRLENLEILNLASNGLSGEIPSQLGEMSQLEYLNLMENKLQGLVPKSLTNLKNLQTLDLSANNLTGEIPEEIWNMSQLLDLALANNGFSGSLPKSMCNCHQLKILDLADNQLSGSIPSSYGSLKGLEQFMLYNNSLQGSLPDSLSNLKNITRINLSHNHLNGPIPPWLGKLSQLGELKLSSNQFDGSLPAELFNCTKLLVLSLDGNFLNGTIPQEIGNLGALNVLNLDKNQFSGSLPQGIGKLSKLYELRVSRNSLVGEIPLEIGQLQDLQSALDLSYNNFTGDVPSTIGTLTKLETLDLSHNQLTGEVPGAVGDMKSLGYLNLSFNNFKGKLKKQFSRWPADSFIGNTDNKQQGLSPRSVVTISAISALAAIALMILVIALFFKQRHDFFKKVRDGSTAYSSSSSSSSQATHKPLFRTGASSKSDIKWDDIMDATRNLSEEFMIGSGGSGKIYKAELENGETVAVKKILWKDDLMSNKSFSREVKTLGRIKHRHLVKLMGYCSSKSEGLNLLIYEYMENGSVWDWFHDEKPEVEKKKKVLDWEARLRIAVGLAQGVEYLHHDCVPPILHRDIKSSNVLLDSNMEAHLGDFGLAKVLTENYDTNTESNTWFAGSYGYIAPEYAYSLKATEKSDVYSMGIVLMEIVSGKMPTESVFGAEMNMVRWVETHLEMAGSAREKLIDPKLKPLMPFEEEASYKVLEIALQCTKTSPQERPSSRQACDSLLHVFNNRTAGYKKL</sequence>
<keyword evidence="15 21" id="KW-1133">Transmembrane helix</keyword>
<dbReference type="Pfam" id="PF00560">
    <property type="entry name" value="LRR_1"/>
    <property type="match status" value="3"/>
</dbReference>
<dbReference type="AlphaFoldDB" id="A0A078IJC1"/>
<dbReference type="InterPro" id="IPR013210">
    <property type="entry name" value="LRR_N_plant-typ"/>
</dbReference>
<dbReference type="InterPro" id="IPR050647">
    <property type="entry name" value="Plant_LRR-RLKs"/>
</dbReference>
<dbReference type="InterPro" id="IPR000719">
    <property type="entry name" value="Prot_kinase_dom"/>
</dbReference>
<keyword evidence="11" id="KW-0677">Repeat</keyword>
<gene>
    <name evidence="24" type="primary">BnaCnng18680D</name>
    <name evidence="24" type="ORF">GSBRNA2T00095823001</name>
</gene>
<evidence type="ECO:0000259" key="23">
    <source>
        <dbReference type="PROSITE" id="PS50011"/>
    </source>
</evidence>
<dbReference type="GO" id="GO:0005524">
    <property type="term" value="F:ATP binding"/>
    <property type="evidence" value="ECO:0007669"/>
    <property type="project" value="UniProtKB-UniRule"/>
</dbReference>
<keyword evidence="10 22" id="KW-0732">Signal</keyword>
<comment type="similarity">
    <text evidence="2">Belongs to the protein kinase superfamily. Ser/Thr protein kinase family.</text>
</comment>
<evidence type="ECO:0000256" key="9">
    <source>
        <dbReference type="ARBA" id="ARBA00022692"/>
    </source>
</evidence>
<feature type="binding site" evidence="20">
    <location>
        <position position="635"/>
    </location>
    <ligand>
        <name>ATP</name>
        <dbReference type="ChEBI" id="CHEBI:30616"/>
    </ligand>
</feature>
<keyword evidence="9 21" id="KW-0812">Transmembrane</keyword>
<dbReference type="InterPro" id="IPR001611">
    <property type="entry name" value="Leu-rich_rpt"/>
</dbReference>
<evidence type="ECO:0000256" key="20">
    <source>
        <dbReference type="PROSITE-ProRule" id="PRU10141"/>
    </source>
</evidence>
<accession>A0A078IJC1</accession>
<dbReference type="EMBL" id="LK032877">
    <property type="protein sequence ID" value="CDY50061.1"/>
    <property type="molecule type" value="Genomic_DNA"/>
</dbReference>
<evidence type="ECO:0000256" key="22">
    <source>
        <dbReference type="SAM" id="SignalP"/>
    </source>
</evidence>
<dbReference type="SMART" id="SM00220">
    <property type="entry name" value="S_TKc"/>
    <property type="match status" value="1"/>
</dbReference>
<dbReference type="FunFam" id="3.80.10.10:FF:000095">
    <property type="entry name" value="LRR receptor-like serine/threonine-protein kinase GSO1"/>
    <property type="match status" value="2"/>
</dbReference>
<evidence type="ECO:0000256" key="15">
    <source>
        <dbReference type="ARBA" id="ARBA00022989"/>
    </source>
</evidence>
<dbReference type="PROSITE" id="PS00107">
    <property type="entry name" value="PROTEIN_KINASE_ATP"/>
    <property type="match status" value="1"/>
</dbReference>
<evidence type="ECO:0000256" key="19">
    <source>
        <dbReference type="ARBA" id="ARBA00048679"/>
    </source>
</evidence>
<evidence type="ECO:0000256" key="10">
    <source>
        <dbReference type="ARBA" id="ARBA00022729"/>
    </source>
</evidence>
<dbReference type="InterPro" id="IPR017441">
    <property type="entry name" value="Protein_kinase_ATP_BS"/>
</dbReference>
<evidence type="ECO:0000256" key="11">
    <source>
        <dbReference type="ARBA" id="ARBA00022737"/>
    </source>
</evidence>
<evidence type="ECO:0000256" key="13">
    <source>
        <dbReference type="ARBA" id="ARBA00022777"/>
    </source>
</evidence>
<dbReference type="Pfam" id="PF00069">
    <property type="entry name" value="Pkinase"/>
    <property type="match status" value="1"/>
</dbReference>
<evidence type="ECO:0000256" key="4">
    <source>
        <dbReference type="ARBA" id="ARBA00022475"/>
    </source>
</evidence>
<dbReference type="FunFam" id="1.10.510.10:FF:000417">
    <property type="entry name" value="Leucine-rich repeat receptor-like protein kinase"/>
    <property type="match status" value="1"/>
</dbReference>
<evidence type="ECO:0000256" key="5">
    <source>
        <dbReference type="ARBA" id="ARBA00022527"/>
    </source>
</evidence>
<evidence type="ECO:0000313" key="25">
    <source>
        <dbReference type="Proteomes" id="UP000028999"/>
    </source>
</evidence>
<feature type="transmembrane region" description="Helical" evidence="21">
    <location>
        <begin position="528"/>
        <end position="551"/>
    </location>
</feature>
<dbReference type="Pfam" id="PF13855">
    <property type="entry name" value="LRR_8"/>
    <property type="match status" value="3"/>
</dbReference>
<proteinExistence type="inferred from homology"/>
<comment type="catalytic activity">
    <reaction evidence="18">
        <text>L-threonyl-[protein] + ATP = O-phospho-L-threonyl-[protein] + ADP + H(+)</text>
        <dbReference type="Rhea" id="RHEA:46608"/>
        <dbReference type="Rhea" id="RHEA-COMP:11060"/>
        <dbReference type="Rhea" id="RHEA-COMP:11605"/>
        <dbReference type="ChEBI" id="CHEBI:15378"/>
        <dbReference type="ChEBI" id="CHEBI:30013"/>
        <dbReference type="ChEBI" id="CHEBI:30616"/>
        <dbReference type="ChEBI" id="CHEBI:61977"/>
        <dbReference type="ChEBI" id="CHEBI:456216"/>
        <dbReference type="EC" id="2.7.11.1"/>
    </reaction>
</comment>
<dbReference type="PRINTS" id="PR00019">
    <property type="entry name" value="LEURICHRPT"/>
</dbReference>
<keyword evidence="16 21" id="KW-0472">Membrane</keyword>
<dbReference type="Gene3D" id="3.30.200.20">
    <property type="entry name" value="Phosphorylase Kinase, domain 1"/>
    <property type="match status" value="1"/>
</dbReference>
<dbReference type="GO" id="GO:0016020">
    <property type="term" value="C:membrane"/>
    <property type="evidence" value="ECO:0000318"/>
    <property type="project" value="GO_Central"/>
</dbReference>
<dbReference type="EC" id="2.7.11.1" evidence="3"/>
<evidence type="ECO:0000256" key="12">
    <source>
        <dbReference type="ARBA" id="ARBA00022741"/>
    </source>
</evidence>
<protein>
    <recommendedName>
        <fullName evidence="3">non-specific serine/threonine protein kinase</fullName>
        <ecNumber evidence="3">2.7.11.1</ecNumber>
    </recommendedName>
</protein>
<dbReference type="Pfam" id="PF08263">
    <property type="entry name" value="LRRNT_2"/>
    <property type="match status" value="1"/>
</dbReference>
<evidence type="ECO:0000256" key="7">
    <source>
        <dbReference type="ARBA" id="ARBA00022614"/>
    </source>
</evidence>
<keyword evidence="14 20" id="KW-0067">ATP-binding</keyword>
<keyword evidence="13" id="KW-0418">Kinase</keyword>
<feature type="chain" id="PRO_5001738299" description="non-specific serine/threonine protein kinase" evidence="22">
    <location>
        <begin position="24"/>
        <end position="904"/>
    </location>
</feature>
<dbReference type="Gene3D" id="3.80.10.10">
    <property type="entry name" value="Ribonuclease Inhibitor"/>
    <property type="match status" value="2"/>
</dbReference>
<name>A0A078IJC1_BRANA</name>
<evidence type="ECO:0000256" key="18">
    <source>
        <dbReference type="ARBA" id="ARBA00047899"/>
    </source>
</evidence>
<evidence type="ECO:0000256" key="8">
    <source>
        <dbReference type="ARBA" id="ARBA00022679"/>
    </source>
</evidence>
<dbReference type="GO" id="GO:0033612">
    <property type="term" value="F:receptor serine/threonine kinase binding"/>
    <property type="evidence" value="ECO:0000318"/>
    <property type="project" value="GO_Central"/>
</dbReference>
<dbReference type="PANTHER" id="PTHR48056">
    <property type="entry name" value="LRR RECEPTOR-LIKE SERINE/THREONINE-PROTEIN KINASE-RELATED"/>
    <property type="match status" value="1"/>
</dbReference>
<dbReference type="InterPro" id="IPR011009">
    <property type="entry name" value="Kinase-like_dom_sf"/>
</dbReference>
<keyword evidence="12 20" id="KW-0547">Nucleotide-binding</keyword>
<keyword evidence="8" id="KW-0808">Transferase</keyword>
<evidence type="ECO:0000256" key="16">
    <source>
        <dbReference type="ARBA" id="ARBA00023136"/>
    </source>
</evidence>
<evidence type="ECO:0000256" key="1">
    <source>
        <dbReference type="ARBA" id="ARBA00004162"/>
    </source>
</evidence>
<dbReference type="Gene3D" id="1.10.510.10">
    <property type="entry name" value="Transferase(Phosphotransferase) domain 1"/>
    <property type="match status" value="1"/>
</dbReference>
<keyword evidence="25" id="KW-1185">Reference proteome</keyword>
<dbReference type="PaxDb" id="3708-A0A078IJC1"/>
<comment type="subcellular location">
    <subcellularLocation>
        <location evidence="1">Cell membrane</location>
        <topology evidence="1">Single-pass membrane protein</topology>
    </subcellularLocation>
</comment>
<keyword evidence="17" id="KW-0325">Glycoprotein</keyword>
<dbReference type="PROSITE" id="PS50011">
    <property type="entry name" value="PROTEIN_KINASE_DOM"/>
    <property type="match status" value="1"/>
</dbReference>
<dbReference type="InterPro" id="IPR003591">
    <property type="entry name" value="Leu-rich_rpt_typical-subtyp"/>
</dbReference>
<dbReference type="GO" id="GO:0004674">
    <property type="term" value="F:protein serine/threonine kinase activity"/>
    <property type="evidence" value="ECO:0007669"/>
    <property type="project" value="UniProtKB-KW"/>
</dbReference>